<keyword evidence="3" id="KW-0238">DNA-binding</keyword>
<gene>
    <name evidence="8" type="ORF">ZIOFF_047957</name>
</gene>
<evidence type="ECO:0000313" key="8">
    <source>
        <dbReference type="EMBL" id="KAG6492985.1"/>
    </source>
</evidence>
<feature type="region of interest" description="Disordered" evidence="6">
    <location>
        <begin position="455"/>
        <end position="474"/>
    </location>
</feature>
<comment type="subcellular location">
    <subcellularLocation>
        <location evidence="1">Nucleus</location>
    </subcellularLocation>
</comment>
<protein>
    <recommendedName>
        <fullName evidence="7">WRKY domain-containing protein</fullName>
    </recommendedName>
</protein>
<dbReference type="Proteomes" id="UP000734854">
    <property type="component" value="Unassembled WGS sequence"/>
</dbReference>
<feature type="compositionally biased region" description="Basic and acidic residues" evidence="6">
    <location>
        <begin position="115"/>
        <end position="134"/>
    </location>
</feature>
<feature type="region of interest" description="Disordered" evidence="6">
    <location>
        <begin position="23"/>
        <end position="67"/>
    </location>
</feature>
<dbReference type="GO" id="GO:0005634">
    <property type="term" value="C:nucleus"/>
    <property type="evidence" value="ECO:0007669"/>
    <property type="project" value="UniProtKB-SubCell"/>
</dbReference>
<keyword evidence="2" id="KW-0805">Transcription regulation</keyword>
<dbReference type="PANTHER" id="PTHR31429:SF24">
    <property type="entry name" value="WRKY TRANSCRIPTION FACTOR 72-RELATED"/>
    <property type="match status" value="1"/>
</dbReference>
<evidence type="ECO:0000313" key="9">
    <source>
        <dbReference type="Proteomes" id="UP000734854"/>
    </source>
</evidence>
<dbReference type="SUPFAM" id="SSF118290">
    <property type="entry name" value="WRKY DNA-binding domain"/>
    <property type="match status" value="1"/>
</dbReference>
<evidence type="ECO:0000256" key="1">
    <source>
        <dbReference type="ARBA" id="ARBA00004123"/>
    </source>
</evidence>
<evidence type="ECO:0000256" key="2">
    <source>
        <dbReference type="ARBA" id="ARBA00023015"/>
    </source>
</evidence>
<dbReference type="GO" id="GO:0043565">
    <property type="term" value="F:sequence-specific DNA binding"/>
    <property type="evidence" value="ECO:0007669"/>
    <property type="project" value="InterPro"/>
</dbReference>
<evidence type="ECO:0000256" key="3">
    <source>
        <dbReference type="ARBA" id="ARBA00023125"/>
    </source>
</evidence>
<evidence type="ECO:0000256" key="6">
    <source>
        <dbReference type="SAM" id="MobiDB-lite"/>
    </source>
</evidence>
<sequence length="497" mass="53783">MMSAVMTPVVSRAEVPDNYTVSSGEKGWGRVDRRRCPTTANGGATSGGEARGRSRAQTTNRKRGWIPSLRGHVRYQWPWRSTTSKRQRSGVRDDEIGKRRDAQSPTINSLGVGVGEEKGRAEARGRLGGRRGESSGEEDQDLAESSKVKHEVGDQNKRLKEFLLFSQVNSQEEDGEDSDLVSLSLGTLSTKSKAKIEAKAKHTDHELKEGGDLSLGFDQFSGEASGAADSSSKEPKNVEEVPQPQSNLKRARVSVRARCATPTMNDGCHWRKYGQKTAKGNPCPRAYYRCTIAPGCPVRKQVQRCVEDLSILISTYEGAHNHPLPLAASAIASTTSAAASMLMAGSSTSDFQRSQFSPYSHSHSTVTLDLTAPPPAPTPQISYFPHYSSTSFNFSSSAKMKTEAETARVMPKQQTLTTDMIAGAITSHPIFRSALEAAVKMCVGGRPSYSGVHVQRQQQEELAPPPSETAAGTAAAAAAGNYLTILNSWSLNQPQRR</sequence>
<dbReference type="PANTHER" id="PTHR31429">
    <property type="entry name" value="WRKY TRANSCRIPTION FACTOR 36-RELATED"/>
    <property type="match status" value="1"/>
</dbReference>
<accession>A0A8J5G716</accession>
<name>A0A8J5G716_ZINOF</name>
<reference evidence="8 9" key="1">
    <citation type="submission" date="2020-08" db="EMBL/GenBank/DDBJ databases">
        <title>Plant Genome Project.</title>
        <authorList>
            <person name="Zhang R.-G."/>
        </authorList>
    </citation>
    <scope>NUCLEOTIDE SEQUENCE [LARGE SCALE GENOMIC DNA]</scope>
    <source>
        <tissue evidence="8">Rhizome</tissue>
    </source>
</reference>
<feature type="compositionally biased region" description="Basic and acidic residues" evidence="6">
    <location>
        <begin position="144"/>
        <end position="153"/>
    </location>
</feature>
<keyword evidence="4" id="KW-0804">Transcription</keyword>
<dbReference type="PROSITE" id="PS50811">
    <property type="entry name" value="WRKY"/>
    <property type="match status" value="1"/>
</dbReference>
<dbReference type="InterPro" id="IPR036576">
    <property type="entry name" value="WRKY_dom_sf"/>
</dbReference>
<keyword evidence="9" id="KW-1185">Reference proteome</keyword>
<dbReference type="EMBL" id="JACMSC010000013">
    <property type="protein sequence ID" value="KAG6492985.1"/>
    <property type="molecule type" value="Genomic_DNA"/>
</dbReference>
<dbReference type="InterPro" id="IPR044810">
    <property type="entry name" value="WRKY_plant"/>
</dbReference>
<feature type="compositionally biased region" description="Basic and acidic residues" evidence="6">
    <location>
        <begin position="200"/>
        <end position="211"/>
    </location>
</feature>
<feature type="compositionally biased region" description="Low complexity" evidence="6">
    <location>
        <begin position="221"/>
        <end position="230"/>
    </location>
</feature>
<keyword evidence="5" id="KW-0539">Nucleus</keyword>
<dbReference type="FunFam" id="2.20.25.80:FF:000002">
    <property type="entry name" value="probable WRKY transcription factor 31"/>
    <property type="match status" value="1"/>
</dbReference>
<evidence type="ECO:0000259" key="7">
    <source>
        <dbReference type="PROSITE" id="PS50811"/>
    </source>
</evidence>
<feature type="domain" description="WRKY" evidence="7">
    <location>
        <begin position="259"/>
        <end position="325"/>
    </location>
</feature>
<feature type="compositionally biased region" description="Basic and acidic residues" evidence="6">
    <location>
        <begin position="90"/>
        <end position="102"/>
    </location>
</feature>
<dbReference type="SMART" id="SM00774">
    <property type="entry name" value="WRKY"/>
    <property type="match status" value="1"/>
</dbReference>
<feature type="region of interest" description="Disordered" evidence="6">
    <location>
        <begin position="200"/>
        <end position="251"/>
    </location>
</feature>
<dbReference type="InterPro" id="IPR003657">
    <property type="entry name" value="WRKY_dom"/>
</dbReference>
<feature type="region of interest" description="Disordered" evidence="6">
    <location>
        <begin position="80"/>
        <end position="153"/>
    </location>
</feature>
<proteinExistence type="predicted"/>
<dbReference type="Pfam" id="PF03106">
    <property type="entry name" value="WRKY"/>
    <property type="match status" value="1"/>
</dbReference>
<evidence type="ECO:0000256" key="4">
    <source>
        <dbReference type="ARBA" id="ARBA00023163"/>
    </source>
</evidence>
<comment type="caution">
    <text evidence="8">The sequence shown here is derived from an EMBL/GenBank/DDBJ whole genome shotgun (WGS) entry which is preliminary data.</text>
</comment>
<dbReference type="GO" id="GO:0003700">
    <property type="term" value="F:DNA-binding transcription factor activity"/>
    <property type="evidence" value="ECO:0007669"/>
    <property type="project" value="InterPro"/>
</dbReference>
<dbReference type="AlphaFoldDB" id="A0A8J5G716"/>
<organism evidence="8 9">
    <name type="scientific">Zingiber officinale</name>
    <name type="common">Ginger</name>
    <name type="synonym">Amomum zingiber</name>
    <dbReference type="NCBI Taxonomy" id="94328"/>
    <lineage>
        <taxon>Eukaryota</taxon>
        <taxon>Viridiplantae</taxon>
        <taxon>Streptophyta</taxon>
        <taxon>Embryophyta</taxon>
        <taxon>Tracheophyta</taxon>
        <taxon>Spermatophyta</taxon>
        <taxon>Magnoliopsida</taxon>
        <taxon>Liliopsida</taxon>
        <taxon>Zingiberales</taxon>
        <taxon>Zingiberaceae</taxon>
        <taxon>Zingiber</taxon>
    </lineage>
</organism>
<evidence type="ECO:0000256" key="5">
    <source>
        <dbReference type="ARBA" id="ARBA00023242"/>
    </source>
</evidence>
<dbReference type="Gene3D" id="2.20.25.80">
    <property type="entry name" value="WRKY domain"/>
    <property type="match status" value="1"/>
</dbReference>